<proteinExistence type="predicted"/>
<dbReference type="CDD" id="cd02440">
    <property type="entry name" value="AdoMet_MTases"/>
    <property type="match status" value="1"/>
</dbReference>
<keyword evidence="1 3" id="KW-0808">Transferase</keyword>
<dbReference type="EMBL" id="LBWR01000001">
    <property type="protein sequence ID" value="KKR13013.1"/>
    <property type="molecule type" value="Genomic_DNA"/>
</dbReference>
<evidence type="ECO:0000313" key="3">
    <source>
        <dbReference type="EMBL" id="KKR13013.1"/>
    </source>
</evidence>
<dbReference type="Proteomes" id="UP000034665">
    <property type="component" value="Unassembled WGS sequence"/>
</dbReference>
<evidence type="ECO:0000259" key="2">
    <source>
        <dbReference type="Pfam" id="PF13649"/>
    </source>
</evidence>
<dbReference type="SUPFAM" id="SSF53335">
    <property type="entry name" value="S-adenosyl-L-methionine-dependent methyltransferases"/>
    <property type="match status" value="1"/>
</dbReference>
<feature type="domain" description="Methyltransferase" evidence="2">
    <location>
        <begin position="53"/>
        <end position="142"/>
    </location>
</feature>
<evidence type="ECO:0000256" key="1">
    <source>
        <dbReference type="ARBA" id="ARBA00022679"/>
    </source>
</evidence>
<organism evidence="3 4">
    <name type="scientific">Candidatus Wolfebacteria bacterium GW2011_GWC2_39_22</name>
    <dbReference type="NCBI Taxonomy" id="1619013"/>
    <lineage>
        <taxon>Bacteria</taxon>
        <taxon>Candidatus Wolfeibacteriota</taxon>
    </lineage>
</organism>
<dbReference type="InterPro" id="IPR029063">
    <property type="entry name" value="SAM-dependent_MTases_sf"/>
</dbReference>
<sequence length="222" mass="25531">MNEQNDDKKINNVSKWDKVYQTKPLEEIPWGYETVPDWFKNIIENGWMSPCKVLDVGCGLGTYSDYLAEIGFDVLGVDFSQEAINKANANYKRDNLRFSVCDALKLDSLEEKFEGVIDISLFHHIKPEERLKYADSLASVTDTGSKVLVCCFNAKDELFEGKGEFYGPDTDTTTYVLTEEDIKETFKDTFNIIEISELAYGKLSKFKNSKTRKRHLVKMKRK</sequence>
<dbReference type="Pfam" id="PF13649">
    <property type="entry name" value="Methyltransf_25"/>
    <property type="match status" value="1"/>
</dbReference>
<dbReference type="STRING" id="1619013.UT41_C0001G0557"/>
<evidence type="ECO:0000313" key="4">
    <source>
        <dbReference type="Proteomes" id="UP000034665"/>
    </source>
</evidence>
<dbReference type="GO" id="GO:0008168">
    <property type="term" value="F:methyltransferase activity"/>
    <property type="evidence" value="ECO:0007669"/>
    <property type="project" value="UniProtKB-KW"/>
</dbReference>
<name>A0A0G0NBX5_9BACT</name>
<protein>
    <submittedName>
        <fullName evidence="3">Methyltransferase type 12</fullName>
    </submittedName>
</protein>
<accession>A0A0G0NBX5</accession>
<dbReference type="InterPro" id="IPR041698">
    <property type="entry name" value="Methyltransf_25"/>
</dbReference>
<dbReference type="AlphaFoldDB" id="A0A0G0NBX5"/>
<reference evidence="3 4" key="1">
    <citation type="journal article" date="2015" name="Nature">
        <title>rRNA introns, odd ribosomes, and small enigmatic genomes across a large radiation of phyla.</title>
        <authorList>
            <person name="Brown C.T."/>
            <person name="Hug L.A."/>
            <person name="Thomas B.C."/>
            <person name="Sharon I."/>
            <person name="Castelle C.J."/>
            <person name="Singh A."/>
            <person name="Wilkins M.J."/>
            <person name="Williams K.H."/>
            <person name="Banfield J.F."/>
        </authorList>
    </citation>
    <scope>NUCLEOTIDE SEQUENCE [LARGE SCALE GENOMIC DNA]</scope>
</reference>
<gene>
    <name evidence="3" type="ORF">UT41_C0001G0557</name>
</gene>
<dbReference type="PANTHER" id="PTHR43861">
    <property type="entry name" value="TRANS-ACONITATE 2-METHYLTRANSFERASE-RELATED"/>
    <property type="match status" value="1"/>
</dbReference>
<dbReference type="Gene3D" id="3.40.50.150">
    <property type="entry name" value="Vaccinia Virus protein VP39"/>
    <property type="match status" value="1"/>
</dbReference>
<keyword evidence="3" id="KW-0489">Methyltransferase</keyword>
<comment type="caution">
    <text evidence="3">The sequence shown here is derived from an EMBL/GenBank/DDBJ whole genome shotgun (WGS) entry which is preliminary data.</text>
</comment>
<dbReference type="GO" id="GO:0032259">
    <property type="term" value="P:methylation"/>
    <property type="evidence" value="ECO:0007669"/>
    <property type="project" value="UniProtKB-KW"/>
</dbReference>